<evidence type="ECO:0000256" key="1">
    <source>
        <dbReference type="ARBA" id="ARBA00004442"/>
    </source>
</evidence>
<dbReference type="Gene3D" id="2.40.170.20">
    <property type="entry name" value="TonB-dependent receptor, beta-barrel domain"/>
    <property type="match status" value="1"/>
</dbReference>
<dbReference type="RefSeq" id="WP_167081232.1">
    <property type="nucleotide sequence ID" value="NZ_BAAADC010000001.1"/>
</dbReference>
<comment type="similarity">
    <text evidence="4">Belongs to the TonB-dependent receptor family.</text>
</comment>
<keyword evidence="3" id="KW-0998">Cell outer membrane</keyword>
<reference evidence="8 9" key="1">
    <citation type="submission" date="2020-03" db="EMBL/GenBank/DDBJ databases">
        <title>Genomic Encyclopedia of Type Strains, Phase IV (KMG-IV): sequencing the most valuable type-strain genomes for metagenomic binning, comparative biology and taxonomic classification.</title>
        <authorList>
            <person name="Goeker M."/>
        </authorList>
    </citation>
    <scope>NUCLEOTIDE SEQUENCE [LARGE SCALE GENOMIC DNA]</scope>
    <source>
        <strain evidence="8 9">DSM 19867</strain>
    </source>
</reference>
<feature type="signal peptide" evidence="5">
    <location>
        <begin position="1"/>
        <end position="32"/>
    </location>
</feature>
<organism evidence="8 9">
    <name type="scientific">Rhizomicrobium palustre</name>
    <dbReference type="NCBI Taxonomy" id="189966"/>
    <lineage>
        <taxon>Bacteria</taxon>
        <taxon>Pseudomonadati</taxon>
        <taxon>Pseudomonadota</taxon>
        <taxon>Alphaproteobacteria</taxon>
        <taxon>Micropepsales</taxon>
        <taxon>Micropepsaceae</taxon>
        <taxon>Rhizomicrobium</taxon>
    </lineage>
</organism>
<dbReference type="NCBIfam" id="TIGR01782">
    <property type="entry name" value="TonB-Xanth-Caul"/>
    <property type="match status" value="1"/>
</dbReference>
<keyword evidence="9" id="KW-1185">Reference proteome</keyword>
<comment type="caution">
    <text evidence="8">The sequence shown here is derived from an EMBL/GenBank/DDBJ whole genome shotgun (WGS) entry which is preliminary data.</text>
</comment>
<evidence type="ECO:0000256" key="4">
    <source>
        <dbReference type="RuleBase" id="RU003357"/>
    </source>
</evidence>
<keyword evidence="5" id="KW-0732">Signal</keyword>
<dbReference type="AlphaFoldDB" id="A0A846MVF8"/>
<evidence type="ECO:0000313" key="8">
    <source>
        <dbReference type="EMBL" id="NIK87528.1"/>
    </source>
</evidence>
<feature type="domain" description="TonB-dependent receptor-like beta-barrel" evidence="6">
    <location>
        <begin position="413"/>
        <end position="940"/>
    </location>
</feature>
<protein>
    <submittedName>
        <fullName evidence="8">TonB-dependent receptor</fullName>
    </submittedName>
</protein>
<sequence>MLKYSNRIAGFKLGASAVALLAVVGAGSAAFAQEDMETVVVTGFRASLEKALDLKKNSLGSSDSILAEDIAKFPDMNVSESLQRIPGVAITRDAGEGRQITVRGLGPLFSRVRINGMEAMSTAGGADASGGTNRGRSFDFNVFGSELFSGLTVSKSASASMEEGSLGATVDMHTARPFDYSKFVLSAAYQQGYNDFSGSGNPRGSFLISDVFGNGHFGALFSAAYTVRHTIESGASTVRSSNTSNTVVQVDSAGTKAAPIMPRIPRYEIYRGGEKRLGMSSTLQWQPDDVSLVTLSALFSDFASQREETQLEIQSQKYGTPTKFADQVYVPAGSRYWQPLLKSNGAALRTEHRLDQLDTRFMQVTLEANHSFTDKFKANLHVGWSESHHRNPLQDYIMLDLAGVNNYSYDFTNGAYGNWNPTLTYGTAQFDVSSLPTTTPADGITSGKTTNCTAGANCWYVSSFRRRPQYNYNSFRSISTDFEYAATNFFTVTGGFDFKNYGFRTQSLRMSTGEGTASAGTSQEAYSNGYGTIASPGYYGSATTSGTFAYAVQHTKISDIATMVNLPYKVPGATPTSWLVADFGKAQDLWNYQNLLSVGPGPDLGNNRSLRENDYGGWFQAAWTTELYGMPLRGDVGGRYVNTQVRAVAYGLTPTGTFVPTESSTGYHDFLPSFNAVLEPSEEFLVRLNMAQVMSRPDLGSLAGDYLSVSGSSRSVNIANSSLKPFRANTVDLAFEWYYGKGAMLSVAGFYKKLGTFISSYKTNLLPDASGNINFTLPSYVTGVNKVISAANLQAACGATAGCTNASWSVTESINTPGGSLDGVEVNWQQPFSFLPAPFNNFGTTANATWVESSVCYIIGTSCTYRALNNQSRNSYNTTLYYDDTVFQARVSASYRSHYFMSLPAQYNDYEASDDTFNVDASASYKVNDHIMVTFDALNLTNQHQKQYTGYFDSSNKYMYVNHMTGTDYYLGIKYDF</sequence>
<evidence type="ECO:0000256" key="3">
    <source>
        <dbReference type="ARBA" id="ARBA00023237"/>
    </source>
</evidence>
<dbReference type="Proteomes" id="UP000570514">
    <property type="component" value="Unassembled WGS sequence"/>
</dbReference>
<evidence type="ECO:0000313" key="9">
    <source>
        <dbReference type="Proteomes" id="UP000570514"/>
    </source>
</evidence>
<dbReference type="PANTHER" id="PTHR40980">
    <property type="entry name" value="PLUG DOMAIN-CONTAINING PROTEIN"/>
    <property type="match status" value="1"/>
</dbReference>
<feature type="chain" id="PRO_5032967392" evidence="5">
    <location>
        <begin position="33"/>
        <end position="977"/>
    </location>
</feature>
<dbReference type="InterPro" id="IPR012910">
    <property type="entry name" value="Plug_dom"/>
</dbReference>
<dbReference type="SUPFAM" id="SSF56935">
    <property type="entry name" value="Porins"/>
    <property type="match status" value="1"/>
</dbReference>
<dbReference type="InterPro" id="IPR000531">
    <property type="entry name" value="Beta-barrel_TonB"/>
</dbReference>
<evidence type="ECO:0000259" key="7">
    <source>
        <dbReference type="Pfam" id="PF07715"/>
    </source>
</evidence>
<dbReference type="InterPro" id="IPR036942">
    <property type="entry name" value="Beta-barrel_TonB_sf"/>
</dbReference>
<evidence type="ECO:0000259" key="6">
    <source>
        <dbReference type="Pfam" id="PF00593"/>
    </source>
</evidence>
<dbReference type="InterPro" id="IPR010104">
    <property type="entry name" value="TonB_rcpt_bac"/>
</dbReference>
<proteinExistence type="inferred from homology"/>
<dbReference type="EMBL" id="JAASRM010000001">
    <property type="protein sequence ID" value="NIK87528.1"/>
    <property type="molecule type" value="Genomic_DNA"/>
</dbReference>
<feature type="domain" description="TonB-dependent receptor plug" evidence="7">
    <location>
        <begin position="56"/>
        <end position="168"/>
    </location>
</feature>
<keyword evidence="2 4" id="KW-0472">Membrane</keyword>
<dbReference type="InterPro" id="IPR037066">
    <property type="entry name" value="Plug_dom_sf"/>
</dbReference>
<comment type="subcellular location">
    <subcellularLocation>
        <location evidence="1 4">Cell outer membrane</location>
    </subcellularLocation>
</comment>
<dbReference type="GO" id="GO:0009279">
    <property type="term" value="C:cell outer membrane"/>
    <property type="evidence" value="ECO:0007669"/>
    <property type="project" value="UniProtKB-SubCell"/>
</dbReference>
<keyword evidence="8" id="KW-0675">Receptor</keyword>
<gene>
    <name evidence="8" type="ORF">FHS83_000846</name>
</gene>
<evidence type="ECO:0000256" key="5">
    <source>
        <dbReference type="SAM" id="SignalP"/>
    </source>
</evidence>
<evidence type="ECO:0000256" key="2">
    <source>
        <dbReference type="ARBA" id="ARBA00023136"/>
    </source>
</evidence>
<dbReference type="Gene3D" id="2.170.130.10">
    <property type="entry name" value="TonB-dependent receptor, plug domain"/>
    <property type="match status" value="1"/>
</dbReference>
<dbReference type="Pfam" id="PF00593">
    <property type="entry name" value="TonB_dep_Rec_b-barrel"/>
    <property type="match status" value="1"/>
</dbReference>
<keyword evidence="4" id="KW-0798">TonB box</keyword>
<dbReference type="Pfam" id="PF07715">
    <property type="entry name" value="Plug"/>
    <property type="match status" value="1"/>
</dbReference>
<dbReference type="PANTHER" id="PTHR40980:SF3">
    <property type="entry name" value="TONB-DEPENDENT RECEPTOR-LIKE BETA-BARREL DOMAIN-CONTAINING PROTEIN"/>
    <property type="match status" value="1"/>
</dbReference>
<name>A0A846MVF8_9PROT</name>
<accession>A0A846MVF8</accession>